<dbReference type="AlphaFoldDB" id="A9CZQ9"/>
<evidence type="ECO:0000313" key="1">
    <source>
        <dbReference type="EMBL" id="EDQ34820.1"/>
    </source>
</evidence>
<reference evidence="1 2" key="2">
    <citation type="submission" date="2012-06" db="EMBL/GenBank/DDBJ databases">
        <authorList>
            <person name="Fiebig A."/>
        </authorList>
    </citation>
    <scope>NUCLEOTIDE SEQUENCE [LARGE SCALE GENOMIC DNA]</scope>
    <source>
        <strain evidence="1 2">DFL-43</strain>
    </source>
</reference>
<keyword evidence="2" id="KW-1185">Reference proteome</keyword>
<organism evidence="1 2">
    <name type="scientific">Hoeflea phototrophica (strain DSM 17068 / NCIMB 14078 / DFL-43)</name>
    <dbReference type="NCBI Taxonomy" id="411684"/>
    <lineage>
        <taxon>Bacteria</taxon>
        <taxon>Pseudomonadati</taxon>
        <taxon>Pseudomonadota</taxon>
        <taxon>Alphaproteobacteria</taxon>
        <taxon>Hyphomicrobiales</taxon>
        <taxon>Rhizobiaceae</taxon>
        <taxon>Hoeflea</taxon>
    </lineage>
</organism>
<protein>
    <submittedName>
        <fullName evidence="1">Uncharacterized protein</fullName>
    </submittedName>
</protein>
<sequence length="94" mass="10827">MCRQRLVHNPPGYTKWQSQLLQWLQLMKGMDVVTINSKTMCANTNFNPAKVLYEFQLALKRSGRIITTENVGFTNMVFHAAAANRTKRTLMTIH</sequence>
<name>A9CZQ9_HOEPD</name>
<dbReference type="EMBL" id="ABIA03000002">
    <property type="protein sequence ID" value="EDQ34820.1"/>
    <property type="molecule type" value="Genomic_DNA"/>
</dbReference>
<evidence type="ECO:0000313" key="2">
    <source>
        <dbReference type="Proteomes" id="UP000004291"/>
    </source>
</evidence>
<gene>
    <name evidence="1" type="ORF">HPDFL43_01445</name>
</gene>
<accession>A9CZQ9</accession>
<dbReference type="HOGENOM" id="CLU_2382190_0_0_5"/>
<comment type="caution">
    <text evidence="1">The sequence shown here is derived from an EMBL/GenBank/DDBJ whole genome shotgun (WGS) entry which is preliminary data.</text>
</comment>
<dbReference type="Proteomes" id="UP000004291">
    <property type="component" value="Chromosome"/>
</dbReference>
<reference evidence="1 2" key="1">
    <citation type="submission" date="2007-10" db="EMBL/GenBank/DDBJ databases">
        <authorList>
            <person name="Wagner-Dobler I."/>
            <person name="Ferriera S."/>
            <person name="Johnson J."/>
            <person name="Kravitz S."/>
            <person name="Beeson K."/>
            <person name="Sutton G."/>
            <person name="Rogers Y.-H."/>
            <person name="Friedman R."/>
            <person name="Frazier M."/>
            <person name="Venter J.C."/>
        </authorList>
    </citation>
    <scope>NUCLEOTIDE SEQUENCE [LARGE SCALE GENOMIC DNA]</scope>
    <source>
        <strain evidence="1 2">DFL-43</strain>
    </source>
</reference>
<proteinExistence type="predicted"/>